<proteinExistence type="predicted"/>
<sequence length="173" mass="19887">MLHVELLWNRTQEVALASAQGAKWDLGDYYSHVILVRDDIFWADDFHLRHFPDLWAAYSRQFGAPCERSPAEGPNDHVLVLGGQVAAAILSLLDKMDSMEHFLLLVAQSQGIRWEMVRKDWLPFWTAQHMLQPTWAEPRLCLRGISRQILEMPTSECVHPSRVPHPFCDDLSA</sequence>
<dbReference type="Proteomes" id="UP000626109">
    <property type="component" value="Unassembled WGS sequence"/>
</dbReference>
<dbReference type="AlphaFoldDB" id="A0A813KN18"/>
<dbReference type="EMBL" id="CAJNNW010032186">
    <property type="protein sequence ID" value="CAE8711649.1"/>
    <property type="molecule type" value="Genomic_DNA"/>
</dbReference>
<name>A0A813KN18_POLGL</name>
<evidence type="ECO:0000313" key="1">
    <source>
        <dbReference type="EMBL" id="CAE8711649.1"/>
    </source>
</evidence>
<organism evidence="1 2">
    <name type="scientific">Polarella glacialis</name>
    <name type="common">Dinoflagellate</name>
    <dbReference type="NCBI Taxonomy" id="89957"/>
    <lineage>
        <taxon>Eukaryota</taxon>
        <taxon>Sar</taxon>
        <taxon>Alveolata</taxon>
        <taxon>Dinophyceae</taxon>
        <taxon>Suessiales</taxon>
        <taxon>Suessiaceae</taxon>
        <taxon>Polarella</taxon>
    </lineage>
</organism>
<evidence type="ECO:0000313" key="2">
    <source>
        <dbReference type="Proteomes" id="UP000626109"/>
    </source>
</evidence>
<comment type="caution">
    <text evidence="1">The sequence shown here is derived from an EMBL/GenBank/DDBJ whole genome shotgun (WGS) entry which is preliminary data.</text>
</comment>
<gene>
    <name evidence="1" type="ORF">PGLA2088_LOCUS36590</name>
</gene>
<accession>A0A813KN18</accession>
<protein>
    <submittedName>
        <fullName evidence="1">Uncharacterized protein</fullName>
    </submittedName>
</protein>
<reference evidence="1" key="1">
    <citation type="submission" date="2021-02" db="EMBL/GenBank/DDBJ databases">
        <authorList>
            <person name="Dougan E. K."/>
            <person name="Rhodes N."/>
            <person name="Thang M."/>
            <person name="Chan C."/>
        </authorList>
    </citation>
    <scope>NUCLEOTIDE SEQUENCE</scope>
</reference>